<evidence type="ECO:0000256" key="3">
    <source>
        <dbReference type="ARBA" id="ARBA00022692"/>
    </source>
</evidence>
<proteinExistence type="predicted"/>
<accession>A0A7W6J870</accession>
<organism evidence="7 8">
    <name type="scientific">Gellertiella hungarica</name>
    <dbReference type="NCBI Taxonomy" id="1572859"/>
    <lineage>
        <taxon>Bacteria</taxon>
        <taxon>Pseudomonadati</taxon>
        <taxon>Pseudomonadota</taxon>
        <taxon>Alphaproteobacteria</taxon>
        <taxon>Hyphomicrobiales</taxon>
        <taxon>Rhizobiaceae</taxon>
        <taxon>Gellertiella</taxon>
    </lineage>
</organism>
<keyword evidence="3 6" id="KW-0812">Transmembrane</keyword>
<dbReference type="Proteomes" id="UP000528286">
    <property type="component" value="Unassembled WGS sequence"/>
</dbReference>
<evidence type="ECO:0000313" key="8">
    <source>
        <dbReference type="Proteomes" id="UP000528286"/>
    </source>
</evidence>
<keyword evidence="5 6" id="KW-0472">Membrane</keyword>
<comment type="subcellular location">
    <subcellularLocation>
        <location evidence="1">Cell membrane</location>
        <topology evidence="1">Multi-pass membrane protein</topology>
    </subcellularLocation>
</comment>
<dbReference type="RefSeq" id="WP_246365850.1">
    <property type="nucleotide sequence ID" value="NZ_JACIEZ010000010.1"/>
</dbReference>
<evidence type="ECO:0000313" key="7">
    <source>
        <dbReference type="EMBL" id="MBB4066585.1"/>
    </source>
</evidence>
<evidence type="ECO:0000256" key="4">
    <source>
        <dbReference type="ARBA" id="ARBA00022989"/>
    </source>
</evidence>
<feature type="transmembrane region" description="Helical" evidence="6">
    <location>
        <begin position="139"/>
        <end position="160"/>
    </location>
</feature>
<reference evidence="7 8" key="1">
    <citation type="submission" date="2020-08" db="EMBL/GenBank/DDBJ databases">
        <title>Genomic Encyclopedia of Type Strains, Phase IV (KMG-IV): sequencing the most valuable type-strain genomes for metagenomic binning, comparative biology and taxonomic classification.</title>
        <authorList>
            <person name="Goeker M."/>
        </authorList>
    </citation>
    <scope>NUCLEOTIDE SEQUENCE [LARGE SCALE GENOMIC DNA]</scope>
    <source>
        <strain evidence="7 8">DSM 29853</strain>
    </source>
</reference>
<dbReference type="InterPro" id="IPR019108">
    <property type="entry name" value="Caa3_assmbl_CtaG-rel"/>
</dbReference>
<name>A0A7W6J870_9HYPH</name>
<feature type="transmembrane region" description="Helical" evidence="6">
    <location>
        <begin position="211"/>
        <end position="232"/>
    </location>
</feature>
<keyword evidence="4 6" id="KW-1133">Transmembrane helix</keyword>
<feature type="transmembrane region" description="Helical" evidence="6">
    <location>
        <begin position="97"/>
        <end position="119"/>
    </location>
</feature>
<sequence>MVLSAAWPAAAHGGSAHRAEFGWTLDPWVVVPLLVVSGLSIAGAARLYRRARRGRVQLHGRVTCLCLGLLCVAGALLSPLHAIGEALFTAHMIEHEIVMAVAAPLIVLARPLGILLFALPRHIRHRAGRAFRQPKPLALWRIVSNGGVATLLHGAVIWMWHLPALFDPVVETLLLHRLQHATFLLTALLFWWAVLWKAARGVAAWHLFTTMMHTSLLGALIALSPVVLYPVQTRLAPEFGLTPLEDQQMAGMLMWVPAGTVYAAAALYLIAAWIRSSGKEMHREASPL</sequence>
<evidence type="ECO:0000256" key="6">
    <source>
        <dbReference type="SAM" id="Phobius"/>
    </source>
</evidence>
<feature type="transmembrane region" description="Helical" evidence="6">
    <location>
        <begin position="28"/>
        <end position="48"/>
    </location>
</feature>
<keyword evidence="2" id="KW-1003">Cell membrane</keyword>
<dbReference type="Pfam" id="PF09678">
    <property type="entry name" value="Caa3_CtaG"/>
    <property type="match status" value="1"/>
</dbReference>
<evidence type="ECO:0000256" key="5">
    <source>
        <dbReference type="ARBA" id="ARBA00023136"/>
    </source>
</evidence>
<dbReference type="GO" id="GO:0005886">
    <property type="term" value="C:plasma membrane"/>
    <property type="evidence" value="ECO:0007669"/>
    <property type="project" value="UniProtKB-SubCell"/>
</dbReference>
<comment type="caution">
    <text evidence="7">The sequence shown here is derived from an EMBL/GenBank/DDBJ whole genome shotgun (WGS) entry which is preliminary data.</text>
</comment>
<evidence type="ECO:0000256" key="2">
    <source>
        <dbReference type="ARBA" id="ARBA00022475"/>
    </source>
</evidence>
<evidence type="ECO:0000256" key="1">
    <source>
        <dbReference type="ARBA" id="ARBA00004651"/>
    </source>
</evidence>
<feature type="transmembrane region" description="Helical" evidence="6">
    <location>
        <begin position="180"/>
        <end position="199"/>
    </location>
</feature>
<feature type="transmembrane region" description="Helical" evidence="6">
    <location>
        <begin position="60"/>
        <end position="77"/>
    </location>
</feature>
<protein>
    <submittedName>
        <fullName evidence="7">Cytochrome c oxidase assembly factor CtaG</fullName>
    </submittedName>
</protein>
<keyword evidence="8" id="KW-1185">Reference proteome</keyword>
<gene>
    <name evidence="7" type="ORF">GGR23_003802</name>
</gene>
<dbReference type="EMBL" id="JACIEZ010000010">
    <property type="protein sequence ID" value="MBB4066585.1"/>
    <property type="molecule type" value="Genomic_DNA"/>
</dbReference>
<dbReference type="AlphaFoldDB" id="A0A7W6J870"/>
<feature type="transmembrane region" description="Helical" evidence="6">
    <location>
        <begin position="252"/>
        <end position="274"/>
    </location>
</feature>